<dbReference type="InterPro" id="IPR057285">
    <property type="entry name" value="Pre-PUA_NSUN2"/>
</dbReference>
<evidence type="ECO:0000313" key="14">
    <source>
        <dbReference type="Proteomes" id="UP001201980"/>
    </source>
</evidence>
<keyword evidence="6 10" id="KW-0949">S-adenosyl-L-methionine</keyword>
<feature type="compositionally biased region" description="Basic and acidic residues" evidence="11">
    <location>
        <begin position="805"/>
        <end position="820"/>
    </location>
</feature>
<keyword evidence="9" id="KW-0539">Nucleus</keyword>
<dbReference type="PROSITE" id="PS51686">
    <property type="entry name" value="SAM_MT_RSMB_NOP"/>
    <property type="match status" value="1"/>
</dbReference>
<evidence type="ECO:0000256" key="9">
    <source>
        <dbReference type="ARBA" id="ARBA00023242"/>
    </source>
</evidence>
<evidence type="ECO:0000256" key="2">
    <source>
        <dbReference type="ARBA" id="ARBA00007494"/>
    </source>
</evidence>
<dbReference type="InterPro" id="IPR023267">
    <property type="entry name" value="RCMT"/>
</dbReference>
<feature type="binding site" evidence="10">
    <location>
        <position position="234"/>
    </location>
    <ligand>
        <name>S-adenosyl-L-methionine</name>
        <dbReference type="ChEBI" id="CHEBI:59789"/>
    </ligand>
</feature>
<evidence type="ECO:0000256" key="4">
    <source>
        <dbReference type="ARBA" id="ARBA00022603"/>
    </source>
</evidence>
<feature type="binding site" evidence="10">
    <location>
        <position position="292"/>
    </location>
    <ligand>
        <name>S-adenosyl-L-methionine</name>
        <dbReference type="ChEBI" id="CHEBI:59789"/>
    </ligand>
</feature>
<evidence type="ECO:0000256" key="5">
    <source>
        <dbReference type="ARBA" id="ARBA00022679"/>
    </source>
</evidence>
<evidence type="ECO:0000256" key="1">
    <source>
        <dbReference type="ARBA" id="ARBA00004123"/>
    </source>
</evidence>
<dbReference type="SUPFAM" id="SSF53335">
    <property type="entry name" value="S-adenosyl-L-methionine-dependent methyltransferases"/>
    <property type="match status" value="1"/>
</dbReference>
<feature type="compositionally biased region" description="Gly residues" evidence="11">
    <location>
        <begin position="14"/>
        <end position="28"/>
    </location>
</feature>
<evidence type="ECO:0000256" key="10">
    <source>
        <dbReference type="PROSITE-ProRule" id="PRU01023"/>
    </source>
</evidence>
<dbReference type="AlphaFoldDB" id="A0AAD5S3W9"/>
<dbReference type="InterPro" id="IPR057286">
    <property type="entry name" value="PUA_NSUN2"/>
</dbReference>
<keyword evidence="4 10" id="KW-0489">Methyltransferase</keyword>
<evidence type="ECO:0000313" key="13">
    <source>
        <dbReference type="EMBL" id="KAJ2905429.1"/>
    </source>
</evidence>
<dbReference type="Proteomes" id="UP001201980">
    <property type="component" value="Unassembled WGS sequence"/>
</dbReference>
<feature type="active site" description="Nucleophile" evidence="10">
    <location>
        <position position="345"/>
    </location>
</feature>
<reference evidence="13" key="1">
    <citation type="submission" date="2022-07" db="EMBL/GenBank/DDBJ databases">
        <title>Draft genome sequence of Zalerion maritima ATCC 34329, a (micro)plastics degrading marine fungus.</title>
        <authorList>
            <person name="Paco A."/>
            <person name="Goncalves M.F.M."/>
            <person name="Rocha-Santos T.A.P."/>
            <person name="Alves A."/>
        </authorList>
    </citation>
    <scope>NUCLEOTIDE SEQUENCE</scope>
    <source>
        <strain evidence="13">ATCC 34329</strain>
    </source>
</reference>
<keyword evidence="3" id="KW-0820">tRNA-binding</keyword>
<dbReference type="InterPro" id="IPR029063">
    <property type="entry name" value="SAM-dependent_MTases_sf"/>
</dbReference>
<dbReference type="Pfam" id="PF01189">
    <property type="entry name" value="Methyltr_RsmB-F"/>
    <property type="match status" value="1"/>
</dbReference>
<name>A0AAD5S3W9_9PEZI</name>
<dbReference type="InterPro" id="IPR018314">
    <property type="entry name" value="RsmB/NOL1/NOP2-like_CS"/>
</dbReference>
<dbReference type="EMBL" id="JAKWBI020000032">
    <property type="protein sequence ID" value="KAJ2905429.1"/>
    <property type="molecule type" value="Genomic_DNA"/>
</dbReference>
<dbReference type="PROSITE" id="PS01153">
    <property type="entry name" value="NOL1_NOP2_SUN"/>
    <property type="match status" value="1"/>
</dbReference>
<dbReference type="GO" id="GO:0030488">
    <property type="term" value="P:tRNA methylation"/>
    <property type="evidence" value="ECO:0007669"/>
    <property type="project" value="UniProtKB-ARBA"/>
</dbReference>
<comment type="caution">
    <text evidence="13">The sequence shown here is derived from an EMBL/GenBank/DDBJ whole genome shotgun (WGS) entry which is preliminary data.</text>
</comment>
<evidence type="ECO:0000256" key="11">
    <source>
        <dbReference type="SAM" id="MobiDB-lite"/>
    </source>
</evidence>
<dbReference type="Pfam" id="PF25378">
    <property type="entry name" value="PUA_NSUN2"/>
    <property type="match status" value="1"/>
</dbReference>
<feature type="region of interest" description="Disordered" evidence="11">
    <location>
        <begin position="787"/>
        <end position="820"/>
    </location>
</feature>
<dbReference type="InterPro" id="IPR023270">
    <property type="entry name" value="RCMT_NCL1"/>
</dbReference>
<proteinExistence type="inferred from homology"/>
<protein>
    <recommendedName>
        <fullName evidence="12">SAM-dependent MTase RsmB/NOP-type domain-containing protein</fullName>
    </recommendedName>
</protein>
<feature type="compositionally biased region" description="Basic and acidic residues" evidence="11">
    <location>
        <begin position="541"/>
        <end position="554"/>
    </location>
</feature>
<dbReference type="GO" id="GO:0016428">
    <property type="term" value="F:tRNA (cytidine-5-)-methyltransferase activity"/>
    <property type="evidence" value="ECO:0007669"/>
    <property type="project" value="InterPro"/>
</dbReference>
<comment type="subcellular location">
    <subcellularLocation>
        <location evidence="1">Nucleus</location>
    </subcellularLocation>
</comment>
<keyword evidence="14" id="KW-1185">Reference proteome</keyword>
<dbReference type="InterPro" id="IPR049560">
    <property type="entry name" value="MeTrfase_RsmB-F_NOP2_cat"/>
</dbReference>
<feature type="region of interest" description="Disordered" evidence="11">
    <location>
        <begin position="469"/>
        <end position="585"/>
    </location>
</feature>
<gene>
    <name evidence="13" type="ORF">MKZ38_005527</name>
</gene>
<dbReference type="GO" id="GO:0000049">
    <property type="term" value="F:tRNA binding"/>
    <property type="evidence" value="ECO:0007669"/>
    <property type="project" value="UniProtKB-KW"/>
</dbReference>
<evidence type="ECO:0000256" key="8">
    <source>
        <dbReference type="ARBA" id="ARBA00022884"/>
    </source>
</evidence>
<keyword evidence="8 10" id="KW-0694">RNA-binding</keyword>
<dbReference type="Gene3D" id="3.40.50.150">
    <property type="entry name" value="Vaccinia Virus protein VP39"/>
    <property type="match status" value="1"/>
</dbReference>
<feature type="binding site" evidence="10">
    <location>
        <begin position="181"/>
        <end position="187"/>
    </location>
    <ligand>
        <name>S-adenosyl-L-methionine</name>
        <dbReference type="ChEBI" id="CHEBI:59789"/>
    </ligand>
</feature>
<dbReference type="PRINTS" id="PR02008">
    <property type="entry name" value="RCMTFAMILY"/>
</dbReference>
<comment type="similarity">
    <text evidence="2 10">Belongs to the class I-like SAM-binding methyltransferase superfamily. RsmB/NOP family.</text>
</comment>
<dbReference type="PRINTS" id="PR02011">
    <property type="entry name" value="RCMTNCL1"/>
</dbReference>
<feature type="compositionally biased region" description="Basic and acidic residues" evidence="11">
    <location>
        <begin position="788"/>
        <end position="799"/>
    </location>
</feature>
<dbReference type="PANTHER" id="PTHR22808">
    <property type="entry name" value="NCL1 YEAST -RELATED NOL1/NOP2/FMU SUN DOMAIN-CONTAINING"/>
    <property type="match status" value="1"/>
</dbReference>
<feature type="compositionally biased region" description="Basic and acidic residues" evidence="11">
    <location>
        <begin position="469"/>
        <end position="478"/>
    </location>
</feature>
<dbReference type="Pfam" id="PF25376">
    <property type="entry name" value="Pre-PUA_NSUN2"/>
    <property type="match status" value="1"/>
</dbReference>
<feature type="binding site" evidence="10">
    <location>
        <position position="261"/>
    </location>
    <ligand>
        <name>S-adenosyl-L-methionine</name>
        <dbReference type="ChEBI" id="CHEBI:59789"/>
    </ligand>
</feature>
<dbReference type="InterPro" id="IPR001678">
    <property type="entry name" value="MeTrfase_RsmB-F_NOP2_dom"/>
</dbReference>
<keyword evidence="7" id="KW-0819">tRNA processing</keyword>
<dbReference type="PANTHER" id="PTHR22808:SF1">
    <property type="entry name" value="RNA CYTOSINE-C(5)-METHYLTRANSFERASE NSUN2-RELATED"/>
    <property type="match status" value="1"/>
</dbReference>
<feature type="region of interest" description="Disordered" evidence="11">
    <location>
        <begin position="1"/>
        <end position="32"/>
    </location>
</feature>
<feature type="domain" description="SAM-dependent MTase RsmB/NOP-type" evidence="12">
    <location>
        <begin position="62"/>
        <end position="463"/>
    </location>
</feature>
<feature type="compositionally biased region" description="Basic residues" evidence="11">
    <location>
        <begin position="1"/>
        <end position="13"/>
    </location>
</feature>
<accession>A0AAD5S3W9</accession>
<feature type="region of interest" description="Disordered" evidence="11">
    <location>
        <begin position="829"/>
        <end position="848"/>
    </location>
</feature>
<evidence type="ECO:0000256" key="6">
    <source>
        <dbReference type="ARBA" id="ARBA00022691"/>
    </source>
</evidence>
<dbReference type="GO" id="GO:0005737">
    <property type="term" value="C:cytoplasm"/>
    <property type="evidence" value="ECO:0007669"/>
    <property type="project" value="TreeGrafter"/>
</dbReference>
<dbReference type="GO" id="GO:0005634">
    <property type="term" value="C:nucleus"/>
    <property type="evidence" value="ECO:0007669"/>
    <property type="project" value="UniProtKB-SubCell"/>
</dbReference>
<evidence type="ECO:0000259" key="12">
    <source>
        <dbReference type="PROSITE" id="PS51686"/>
    </source>
</evidence>
<sequence length="992" mass="110134">MGRGGRGKWRGRGGNRGGGGGGGGGGGNRPYNSYPDIVKEHKVLESYYNKLLDFPKEEQEKFWATLRRELPNSFRFCGSKGHALTVRKLLQERYIPEISQIDEFEGRKFEPPKPVAFYPDDLAWWMTTPKQVIRRYPPFSAFQKFLVSETSVGNISRQEVVSMIPPLLMDVRPGMTVLDLCAAPGSKASQLLEMIHAGEEARIHKVMNNVGEDSILADDPSDDGRATGLLIANDADYKRAQMLIHQLKRISSPNMIVTNHDATMYPSIKLPSQPGDNPKQGRYLKFDRILADVPCSGDGTLRKNVTLWNEWNPNNAAGLHLTQSRILVRALQMLKVGGRVVYSTCSMNPIENEAVVYSAIERCGGLEKVDIIDCSNELPELKRRSGMKRWCVPDKQGRTFSSWKECCEAKDNDAVSSPDKFIETMFPREDGSESANVPIERCMRVYPHQQDTGAFFITVLEKKSEIKAKNENDGKEQPKVAANGASAQPQINSDPKHKTEEDIPTATATPSAGAQDGIATLGTKRPREDDAEEVVTAKRARSNDGVETEIKGGESLDAPMQDVVPTPKPQDQPRKPKGQGHNEDPFKYLSPDHEVLKDIKQFYKVSDKFPTDRYMVRNAMCEPAKAIYYSSALVRDIFIENESRAVKFVHGGVKLFVKQEAPSPEVCRWRIQSDGLPILEGYVGEERVVYLHNKQTLHKLLIEMFPMFKQDEWQTLGEIGARIRDIGMGCCVMRVEPTGDDPAFTERMVLPLWKSVHSLNLMLPKEDRSAMLLRIFNDTSPVVNLSLKKKEEQKKKQEEDGNIVKMEKEDGSPNGEAENKDLNDEMKMAEDAPTPADSPRGATLEDNGGALIKDHGSGFEPAYPAVSPVLEGVEMIDTPATTPMTAEPRNGIFRELHDLVPAAMTDLVSLQYNSTGLNLLLSQCPDEQLGSFRSAVETFTSSLADFSDTLNTVRRAAANLAGAATALQDAIEYDLDDEGEAEVSSDIPNGVL</sequence>
<organism evidence="13 14">
    <name type="scientific">Zalerion maritima</name>
    <dbReference type="NCBI Taxonomy" id="339359"/>
    <lineage>
        <taxon>Eukaryota</taxon>
        <taxon>Fungi</taxon>
        <taxon>Dikarya</taxon>
        <taxon>Ascomycota</taxon>
        <taxon>Pezizomycotina</taxon>
        <taxon>Sordariomycetes</taxon>
        <taxon>Lulworthiomycetidae</taxon>
        <taxon>Lulworthiales</taxon>
        <taxon>Lulworthiaceae</taxon>
        <taxon>Zalerion</taxon>
    </lineage>
</organism>
<evidence type="ECO:0000256" key="7">
    <source>
        <dbReference type="ARBA" id="ARBA00022694"/>
    </source>
</evidence>
<keyword evidence="5 10" id="KW-0808">Transferase</keyword>
<evidence type="ECO:0000256" key="3">
    <source>
        <dbReference type="ARBA" id="ARBA00022555"/>
    </source>
</evidence>